<dbReference type="EMBL" id="JAPEUL010000009">
    <property type="protein sequence ID" value="MCW4630424.1"/>
    <property type="molecule type" value="Genomic_DNA"/>
</dbReference>
<comment type="caution">
    <text evidence="1">The sequence shown here is derived from an EMBL/GenBank/DDBJ whole genome shotgun (WGS) entry which is preliminary data.</text>
</comment>
<name>A0ABT3KJ12_9GAMM</name>
<dbReference type="Gene3D" id="1.25.40.10">
    <property type="entry name" value="Tetratricopeptide repeat domain"/>
    <property type="match status" value="1"/>
</dbReference>
<sequence length="263" mass="29713">MTIDDQIQLAVQYFRAGQYQDAKQLFQGIYKQAPEYIIPQIYLAQLAVLEGTGNAWIERLEALLREKPYLHEAYHILGLCYQQSRLLPQASHAFHQALGAFLSQSFVSAAAYPQPIKKTSTFDRPRAESLLWTTLAELKRQGIYAFATAGTLLGLERTGQLLDNDKDIDIGIDWQQMPAAIQALIALGWQETARSYGLINPRCFIHLTSGITMDVCGYGTELPSGETISGLWMDQVPFDWNRITYFPRFSLTPKCLLPEKYGI</sequence>
<evidence type="ECO:0000313" key="2">
    <source>
        <dbReference type="Proteomes" id="UP001431181"/>
    </source>
</evidence>
<dbReference type="InterPro" id="IPR011990">
    <property type="entry name" value="TPR-like_helical_dom_sf"/>
</dbReference>
<reference evidence="1" key="1">
    <citation type="submission" date="2022-11" db="EMBL/GenBank/DDBJ databases">
        <title>Marinomonas sp. nov., isolated from marine algae.</title>
        <authorList>
            <person name="Choi D.G."/>
            <person name="Kim J.M."/>
            <person name="Lee J.K."/>
            <person name="Baek J.H."/>
            <person name="Jeon C.O."/>
        </authorList>
    </citation>
    <scope>NUCLEOTIDE SEQUENCE</scope>
    <source>
        <strain evidence="1">KJ51-3</strain>
    </source>
</reference>
<dbReference type="RefSeq" id="WP_265219781.1">
    <property type="nucleotide sequence ID" value="NZ_JAPEUL010000009.1"/>
</dbReference>
<dbReference type="SUPFAM" id="SSF48452">
    <property type="entry name" value="TPR-like"/>
    <property type="match status" value="1"/>
</dbReference>
<proteinExistence type="predicted"/>
<accession>A0ABT3KJ12</accession>
<evidence type="ECO:0000313" key="1">
    <source>
        <dbReference type="EMBL" id="MCW4630424.1"/>
    </source>
</evidence>
<evidence type="ECO:0008006" key="3">
    <source>
        <dbReference type="Google" id="ProtNLM"/>
    </source>
</evidence>
<organism evidence="1 2">
    <name type="scientific">Marinomonas rhodophyticola</name>
    <dbReference type="NCBI Taxonomy" id="2992803"/>
    <lineage>
        <taxon>Bacteria</taxon>
        <taxon>Pseudomonadati</taxon>
        <taxon>Pseudomonadota</taxon>
        <taxon>Gammaproteobacteria</taxon>
        <taxon>Oceanospirillales</taxon>
        <taxon>Oceanospirillaceae</taxon>
        <taxon>Marinomonas</taxon>
    </lineage>
</organism>
<dbReference type="Proteomes" id="UP001431181">
    <property type="component" value="Unassembled WGS sequence"/>
</dbReference>
<protein>
    <recommendedName>
        <fullName evidence="3">LicD family protein</fullName>
    </recommendedName>
</protein>
<keyword evidence="2" id="KW-1185">Reference proteome</keyword>
<gene>
    <name evidence="1" type="ORF">ONZ52_16400</name>
</gene>